<dbReference type="EMBL" id="CM042014">
    <property type="protein sequence ID" value="KAI3723800.1"/>
    <property type="molecule type" value="Genomic_DNA"/>
</dbReference>
<keyword evidence="2" id="KW-1185">Reference proteome</keyword>
<protein>
    <submittedName>
        <fullName evidence="1">Uncharacterized protein</fullName>
    </submittedName>
</protein>
<evidence type="ECO:0000313" key="2">
    <source>
        <dbReference type="Proteomes" id="UP001055811"/>
    </source>
</evidence>
<gene>
    <name evidence="1" type="ORF">L2E82_35558</name>
</gene>
<comment type="caution">
    <text evidence="1">The sequence shown here is derived from an EMBL/GenBank/DDBJ whole genome shotgun (WGS) entry which is preliminary data.</text>
</comment>
<reference evidence="2" key="1">
    <citation type="journal article" date="2022" name="Mol. Ecol. Resour.">
        <title>The genomes of chicory, endive, great burdock and yacon provide insights into Asteraceae palaeo-polyploidization history and plant inulin production.</title>
        <authorList>
            <person name="Fan W."/>
            <person name="Wang S."/>
            <person name="Wang H."/>
            <person name="Wang A."/>
            <person name="Jiang F."/>
            <person name="Liu H."/>
            <person name="Zhao H."/>
            <person name="Xu D."/>
            <person name="Zhang Y."/>
        </authorList>
    </citation>
    <scope>NUCLEOTIDE SEQUENCE [LARGE SCALE GENOMIC DNA]</scope>
    <source>
        <strain evidence="2">cv. Punajuju</strain>
    </source>
</reference>
<reference evidence="1 2" key="2">
    <citation type="journal article" date="2022" name="Mol. Ecol. Resour.">
        <title>The genomes of chicory, endive, great burdock and yacon provide insights into Asteraceae paleo-polyploidization history and plant inulin production.</title>
        <authorList>
            <person name="Fan W."/>
            <person name="Wang S."/>
            <person name="Wang H."/>
            <person name="Wang A."/>
            <person name="Jiang F."/>
            <person name="Liu H."/>
            <person name="Zhao H."/>
            <person name="Xu D."/>
            <person name="Zhang Y."/>
        </authorList>
    </citation>
    <scope>NUCLEOTIDE SEQUENCE [LARGE SCALE GENOMIC DNA]</scope>
    <source>
        <strain evidence="2">cv. Punajuju</strain>
        <tissue evidence="1">Leaves</tissue>
    </source>
</reference>
<organism evidence="1 2">
    <name type="scientific">Cichorium intybus</name>
    <name type="common">Chicory</name>
    <dbReference type="NCBI Taxonomy" id="13427"/>
    <lineage>
        <taxon>Eukaryota</taxon>
        <taxon>Viridiplantae</taxon>
        <taxon>Streptophyta</taxon>
        <taxon>Embryophyta</taxon>
        <taxon>Tracheophyta</taxon>
        <taxon>Spermatophyta</taxon>
        <taxon>Magnoliopsida</taxon>
        <taxon>eudicotyledons</taxon>
        <taxon>Gunneridae</taxon>
        <taxon>Pentapetalae</taxon>
        <taxon>asterids</taxon>
        <taxon>campanulids</taxon>
        <taxon>Asterales</taxon>
        <taxon>Asteraceae</taxon>
        <taxon>Cichorioideae</taxon>
        <taxon>Cichorieae</taxon>
        <taxon>Cichoriinae</taxon>
        <taxon>Cichorium</taxon>
    </lineage>
</organism>
<accession>A0ACB9BP62</accession>
<dbReference type="Proteomes" id="UP001055811">
    <property type="component" value="Linkage Group LG06"/>
</dbReference>
<name>A0ACB9BP62_CICIN</name>
<proteinExistence type="predicted"/>
<sequence length="108" mass="12359">MDSLLVSASSPIDNQNQQIFQSTTSRYPIRDLKTIAISAQQQALGSTGTVLETNKEDEEEYQFQDEEIELSEEQDVRNLNDSHNDIVEQVAEIEEEQQKLNDSCQHCR</sequence>
<evidence type="ECO:0000313" key="1">
    <source>
        <dbReference type="EMBL" id="KAI3723800.1"/>
    </source>
</evidence>